<keyword evidence="2" id="KW-1185">Reference proteome</keyword>
<gene>
    <name evidence="1" type="ORF">GGD89_001938</name>
</gene>
<dbReference type="AlphaFoldDB" id="A0A7W6RDH0"/>
<organism evidence="1 2">
    <name type="scientific">Roseospira visakhapatnamensis</name>
    <dbReference type="NCBI Taxonomy" id="390880"/>
    <lineage>
        <taxon>Bacteria</taxon>
        <taxon>Pseudomonadati</taxon>
        <taxon>Pseudomonadota</taxon>
        <taxon>Alphaproteobacteria</taxon>
        <taxon>Rhodospirillales</taxon>
        <taxon>Rhodospirillaceae</taxon>
        <taxon>Roseospira</taxon>
    </lineage>
</organism>
<reference evidence="1 2" key="1">
    <citation type="submission" date="2020-08" db="EMBL/GenBank/DDBJ databases">
        <title>Genome sequencing of Purple Non-Sulfur Bacteria from various extreme environments.</title>
        <authorList>
            <person name="Mayer M."/>
        </authorList>
    </citation>
    <scope>NUCLEOTIDE SEQUENCE [LARGE SCALE GENOMIC DNA]</scope>
    <source>
        <strain evidence="1 2">JA131</strain>
    </source>
</reference>
<name>A0A7W6RDH0_9PROT</name>
<dbReference type="Proteomes" id="UP000554286">
    <property type="component" value="Unassembled WGS sequence"/>
</dbReference>
<accession>A0A7W6RDH0</accession>
<evidence type="ECO:0000313" key="2">
    <source>
        <dbReference type="Proteomes" id="UP000554286"/>
    </source>
</evidence>
<proteinExistence type="predicted"/>
<evidence type="ECO:0000313" key="1">
    <source>
        <dbReference type="EMBL" id="MBB4266307.1"/>
    </source>
</evidence>
<sequence length="172" mass="19271">MSFLHVRHRRRSGPPKKLPPLYHEGDPHWVVAPCAGGTVRVVAERGAMRVTDRHALIAFDLCRRLNTHVDLDGTWVVRWLEPQDPGLRPDGTLRLAEPTLLEACYLDADDDCQFIQSNEDALDVLAVAGTDFFLDQAEEALATFRDIEKAAEIGARQKKRGDRDGTGRTVFL</sequence>
<protein>
    <submittedName>
        <fullName evidence="1">Uncharacterized protein</fullName>
    </submittedName>
</protein>
<dbReference type="RefSeq" id="WP_184044543.1">
    <property type="nucleotide sequence ID" value="NZ_JACIGK010000012.1"/>
</dbReference>
<comment type="caution">
    <text evidence="1">The sequence shown here is derived from an EMBL/GenBank/DDBJ whole genome shotgun (WGS) entry which is preliminary data.</text>
</comment>
<dbReference type="EMBL" id="JACIGK010000012">
    <property type="protein sequence ID" value="MBB4266307.1"/>
    <property type="molecule type" value="Genomic_DNA"/>
</dbReference>